<dbReference type="PROSITE" id="PS50950">
    <property type="entry name" value="ZF_THAP"/>
    <property type="match status" value="1"/>
</dbReference>
<feature type="non-terminal residue" evidence="7">
    <location>
        <position position="64"/>
    </location>
</feature>
<evidence type="ECO:0000256" key="5">
    <source>
        <dbReference type="PROSITE-ProRule" id="PRU00309"/>
    </source>
</evidence>
<accession>A0A6G0VLF5</accession>
<reference evidence="7 8" key="1">
    <citation type="submission" date="2019-08" db="EMBL/GenBank/DDBJ databases">
        <title>Whole genome of Aphis craccivora.</title>
        <authorList>
            <person name="Voronova N.V."/>
            <person name="Shulinski R.S."/>
            <person name="Bandarenka Y.V."/>
            <person name="Zhorov D.G."/>
            <person name="Warner D."/>
        </authorList>
    </citation>
    <scope>NUCLEOTIDE SEQUENCE [LARGE SCALE GENOMIC DNA]</scope>
    <source>
        <strain evidence="7">180601</strain>
        <tissue evidence="7">Whole Body</tissue>
    </source>
</reference>
<keyword evidence="4 5" id="KW-0238">DNA-binding</keyword>
<dbReference type="EMBL" id="VUJU01015101">
    <property type="protein sequence ID" value="KAF0697039.1"/>
    <property type="molecule type" value="Genomic_DNA"/>
</dbReference>
<protein>
    <submittedName>
        <fullName evidence="7">52 kDa repressor of the inhibitor of the protein kinase-like</fullName>
    </submittedName>
</protein>
<keyword evidence="2 5" id="KW-0863">Zinc-finger</keyword>
<dbReference type="GO" id="GO:0008270">
    <property type="term" value="F:zinc ion binding"/>
    <property type="evidence" value="ECO:0007669"/>
    <property type="project" value="UniProtKB-KW"/>
</dbReference>
<evidence type="ECO:0000256" key="2">
    <source>
        <dbReference type="ARBA" id="ARBA00022771"/>
    </source>
</evidence>
<gene>
    <name evidence="7" type="ORF">FWK35_00036189</name>
</gene>
<evidence type="ECO:0000256" key="4">
    <source>
        <dbReference type="ARBA" id="ARBA00023125"/>
    </source>
</evidence>
<dbReference type="AlphaFoldDB" id="A0A6G0VLF5"/>
<name>A0A6G0VLF5_APHCR</name>
<evidence type="ECO:0000313" key="7">
    <source>
        <dbReference type="EMBL" id="KAF0697039.1"/>
    </source>
</evidence>
<dbReference type="InterPro" id="IPR006612">
    <property type="entry name" value="THAP_Znf"/>
</dbReference>
<evidence type="ECO:0000259" key="6">
    <source>
        <dbReference type="PROSITE" id="PS50950"/>
    </source>
</evidence>
<evidence type="ECO:0000256" key="1">
    <source>
        <dbReference type="ARBA" id="ARBA00022723"/>
    </source>
</evidence>
<sequence>MPSNRCMVIGCDTTHDNKSILRHRFPKNKETCNIWVERTGNNKLLNKTIKQIVQSYVMCDKHFD</sequence>
<keyword evidence="8" id="KW-1185">Reference proteome</keyword>
<organism evidence="7 8">
    <name type="scientific">Aphis craccivora</name>
    <name type="common">Cowpea aphid</name>
    <dbReference type="NCBI Taxonomy" id="307492"/>
    <lineage>
        <taxon>Eukaryota</taxon>
        <taxon>Metazoa</taxon>
        <taxon>Ecdysozoa</taxon>
        <taxon>Arthropoda</taxon>
        <taxon>Hexapoda</taxon>
        <taxon>Insecta</taxon>
        <taxon>Pterygota</taxon>
        <taxon>Neoptera</taxon>
        <taxon>Paraneoptera</taxon>
        <taxon>Hemiptera</taxon>
        <taxon>Sternorrhyncha</taxon>
        <taxon>Aphidomorpha</taxon>
        <taxon>Aphidoidea</taxon>
        <taxon>Aphididae</taxon>
        <taxon>Aphidini</taxon>
        <taxon>Aphis</taxon>
        <taxon>Aphis</taxon>
    </lineage>
</organism>
<proteinExistence type="predicted"/>
<feature type="domain" description="THAP-type" evidence="6">
    <location>
        <begin position="1"/>
        <end position="64"/>
    </location>
</feature>
<dbReference type="GO" id="GO:0003677">
    <property type="term" value="F:DNA binding"/>
    <property type="evidence" value="ECO:0007669"/>
    <property type="project" value="UniProtKB-UniRule"/>
</dbReference>
<dbReference type="SUPFAM" id="SSF57716">
    <property type="entry name" value="Glucocorticoid receptor-like (DNA-binding domain)"/>
    <property type="match status" value="1"/>
</dbReference>
<evidence type="ECO:0000313" key="8">
    <source>
        <dbReference type="Proteomes" id="UP000478052"/>
    </source>
</evidence>
<keyword evidence="3" id="KW-0862">Zinc</keyword>
<evidence type="ECO:0000256" key="3">
    <source>
        <dbReference type="ARBA" id="ARBA00022833"/>
    </source>
</evidence>
<dbReference type="Pfam" id="PF05485">
    <property type="entry name" value="THAP"/>
    <property type="match status" value="1"/>
</dbReference>
<comment type="caution">
    <text evidence="7">The sequence shown here is derived from an EMBL/GenBank/DDBJ whole genome shotgun (WGS) entry which is preliminary data.</text>
</comment>
<dbReference type="OrthoDB" id="7683421at2759"/>
<dbReference type="Proteomes" id="UP000478052">
    <property type="component" value="Unassembled WGS sequence"/>
</dbReference>
<keyword evidence="1" id="KW-0479">Metal-binding</keyword>